<dbReference type="PANTHER" id="PTHR10091">
    <property type="entry name" value="ALDOSE-1-EPIMERASE"/>
    <property type="match status" value="1"/>
</dbReference>
<dbReference type="InterPro" id="IPR018052">
    <property type="entry name" value="Ald1_epimerase_CS"/>
</dbReference>
<evidence type="ECO:0000313" key="10">
    <source>
        <dbReference type="EMBL" id="MBM0106064.1"/>
    </source>
</evidence>
<keyword evidence="6 8" id="KW-0413">Isomerase</keyword>
<comment type="catalytic activity">
    <reaction evidence="1 8">
        <text>alpha-D-glucose = beta-D-glucose</text>
        <dbReference type="Rhea" id="RHEA:10264"/>
        <dbReference type="ChEBI" id="CHEBI:15903"/>
        <dbReference type="ChEBI" id="CHEBI:17925"/>
        <dbReference type="EC" id="5.1.3.3"/>
    </reaction>
</comment>
<evidence type="ECO:0000256" key="4">
    <source>
        <dbReference type="ARBA" id="ARBA00013185"/>
    </source>
</evidence>
<comment type="pathway">
    <text evidence="2 8">Carbohydrate metabolism; hexose metabolism.</text>
</comment>
<dbReference type="InterPro" id="IPR047215">
    <property type="entry name" value="Galactose_mutarotase-like"/>
</dbReference>
<dbReference type="Proteomes" id="UP000661077">
    <property type="component" value="Unassembled WGS sequence"/>
</dbReference>
<keyword evidence="11" id="KW-1185">Reference proteome</keyword>
<name>A0ABS1WYK9_9GAMM</name>
<sequence>MSRMCLHVTPRSAVSLSLVCAMSLAGGVAHAADYARASFGKLPDGKAVEVITLSNAKGVKAGVMTYGAALQSLVMPDRDGKLADVTLGYASLEGYLKKPEYFGSTVGRFANRLADGRFTLDGKSYQTPRNNNGQALHGGERGFDKVLWDVVKVERGDTASVRLRYVSPDGDQGYPGTLTVFATYSLNEANELRIEYTATTDRPTIANITNHAYWNLAGEGAPAGAMGHVLTIPAEHYTPVNEVLIPTGKLQPVANTVFDFRQPTPIGARVREASDPQIVFGKGYDHNFVIARDVAKEPRLMAKVEEPGSGRGFELLSNQPAVQFYSGNFLDGTVVGKSGRAYRQGDALVLEPQVSPDAPNQPQLGSARLDPGATYRNVIVYRLFVSGERAR</sequence>
<dbReference type="PIRSF" id="PIRSF005096">
    <property type="entry name" value="GALM"/>
    <property type="match status" value="1"/>
</dbReference>
<gene>
    <name evidence="10" type="ORF">JM946_15125</name>
</gene>
<dbReference type="PROSITE" id="PS00545">
    <property type="entry name" value="ALDOSE_1_EPIMERASE"/>
    <property type="match status" value="1"/>
</dbReference>
<accession>A0ABS1WYK9</accession>
<evidence type="ECO:0000256" key="1">
    <source>
        <dbReference type="ARBA" id="ARBA00001614"/>
    </source>
</evidence>
<evidence type="ECO:0000256" key="8">
    <source>
        <dbReference type="PIRNR" id="PIRNR005096"/>
    </source>
</evidence>
<protein>
    <recommendedName>
        <fullName evidence="5 8">Aldose 1-epimerase</fullName>
        <ecNumber evidence="4 8">5.1.3.3</ecNumber>
    </recommendedName>
</protein>
<evidence type="ECO:0000256" key="3">
    <source>
        <dbReference type="ARBA" id="ARBA00006206"/>
    </source>
</evidence>
<comment type="similarity">
    <text evidence="3 8">Belongs to the aldose epimerase family.</text>
</comment>
<dbReference type="EC" id="5.1.3.3" evidence="4 8"/>
<dbReference type="Gene3D" id="2.70.98.10">
    <property type="match status" value="1"/>
</dbReference>
<organism evidence="10 11">
    <name type="scientific">Steroidobacter gossypii</name>
    <dbReference type="NCBI Taxonomy" id="2805490"/>
    <lineage>
        <taxon>Bacteria</taxon>
        <taxon>Pseudomonadati</taxon>
        <taxon>Pseudomonadota</taxon>
        <taxon>Gammaproteobacteria</taxon>
        <taxon>Steroidobacterales</taxon>
        <taxon>Steroidobacteraceae</taxon>
        <taxon>Steroidobacter</taxon>
    </lineage>
</organism>
<feature type="signal peptide" evidence="9">
    <location>
        <begin position="1"/>
        <end position="31"/>
    </location>
</feature>
<dbReference type="InterPro" id="IPR008183">
    <property type="entry name" value="Aldose_1/G6P_1-epimerase"/>
</dbReference>
<evidence type="ECO:0000256" key="5">
    <source>
        <dbReference type="ARBA" id="ARBA00014165"/>
    </source>
</evidence>
<evidence type="ECO:0000256" key="2">
    <source>
        <dbReference type="ARBA" id="ARBA00005028"/>
    </source>
</evidence>
<evidence type="ECO:0000256" key="6">
    <source>
        <dbReference type="ARBA" id="ARBA00023235"/>
    </source>
</evidence>
<dbReference type="InterPro" id="IPR015443">
    <property type="entry name" value="Aldose_1-epimerase"/>
</dbReference>
<dbReference type="NCBIfam" id="NF008277">
    <property type="entry name" value="PRK11055.1"/>
    <property type="match status" value="1"/>
</dbReference>
<feature type="chain" id="PRO_5046070532" description="Aldose 1-epimerase" evidence="9">
    <location>
        <begin position="32"/>
        <end position="391"/>
    </location>
</feature>
<keyword evidence="9" id="KW-0732">Signal</keyword>
<evidence type="ECO:0000256" key="7">
    <source>
        <dbReference type="ARBA" id="ARBA00023277"/>
    </source>
</evidence>
<comment type="caution">
    <text evidence="10">The sequence shown here is derived from an EMBL/GenBank/DDBJ whole genome shotgun (WGS) entry which is preliminary data.</text>
</comment>
<dbReference type="InterPro" id="IPR011013">
    <property type="entry name" value="Gal_mutarotase_sf_dom"/>
</dbReference>
<keyword evidence="7 8" id="KW-0119">Carbohydrate metabolism</keyword>
<dbReference type="RefSeq" id="WP_203168134.1">
    <property type="nucleotide sequence ID" value="NZ_JAEVLS010000003.1"/>
</dbReference>
<dbReference type="InterPro" id="IPR014718">
    <property type="entry name" value="GH-type_carb-bd"/>
</dbReference>
<dbReference type="CDD" id="cd09019">
    <property type="entry name" value="galactose_mutarotase_like"/>
    <property type="match status" value="1"/>
</dbReference>
<dbReference type="Pfam" id="PF01263">
    <property type="entry name" value="Aldose_epim"/>
    <property type="match status" value="1"/>
</dbReference>
<reference evidence="10 11" key="1">
    <citation type="journal article" date="2021" name="Int. J. Syst. Evol. Microbiol.">
        <title>Steroidobacter gossypii sp. nov., isolated from soil of cotton cropping field.</title>
        <authorList>
            <person name="Huang R."/>
            <person name="Yang S."/>
            <person name="Zhen C."/>
            <person name="Liu W."/>
        </authorList>
    </citation>
    <scope>NUCLEOTIDE SEQUENCE [LARGE SCALE GENOMIC DNA]</scope>
    <source>
        <strain evidence="10 11">S1-65</strain>
    </source>
</reference>
<dbReference type="SUPFAM" id="SSF74650">
    <property type="entry name" value="Galactose mutarotase-like"/>
    <property type="match status" value="1"/>
</dbReference>
<proteinExistence type="inferred from homology"/>
<dbReference type="EMBL" id="JAEVLS010000003">
    <property type="protein sequence ID" value="MBM0106064.1"/>
    <property type="molecule type" value="Genomic_DNA"/>
</dbReference>
<dbReference type="PANTHER" id="PTHR10091:SF0">
    <property type="entry name" value="GALACTOSE MUTAROTASE"/>
    <property type="match status" value="1"/>
</dbReference>
<evidence type="ECO:0000313" key="11">
    <source>
        <dbReference type="Proteomes" id="UP000661077"/>
    </source>
</evidence>
<evidence type="ECO:0000256" key="9">
    <source>
        <dbReference type="SAM" id="SignalP"/>
    </source>
</evidence>